<dbReference type="EMBL" id="CP018172">
    <property type="protein sequence ID" value="APH74841.1"/>
    <property type="molecule type" value="Genomic_DNA"/>
</dbReference>
<keyword evidence="2" id="KW-0614">Plasmid</keyword>
<protein>
    <submittedName>
        <fullName evidence="2">Uncharacterized protein</fullName>
    </submittedName>
</protein>
<reference evidence="2 3" key="1">
    <citation type="submission" date="2016-11" db="EMBL/GenBank/DDBJ databases">
        <title>Mesorhizobium oceanicum sp. nov., isolated from deep seawater in South China Sea.</title>
        <authorList>
            <person name="Fu G.-Y."/>
        </authorList>
    </citation>
    <scope>NUCLEOTIDE SEQUENCE [LARGE SCALE GENOMIC DNA]</scope>
    <source>
        <strain evidence="2 3">B7</strain>
        <plasmid evidence="3">Plasmid unnamed1</plasmid>
    </source>
</reference>
<keyword evidence="3" id="KW-1185">Reference proteome</keyword>
<dbReference type="OrthoDB" id="8081760at2"/>
<feature type="signal peptide" evidence="1">
    <location>
        <begin position="1"/>
        <end position="23"/>
    </location>
</feature>
<feature type="chain" id="PRO_5012069190" evidence="1">
    <location>
        <begin position="24"/>
        <end position="165"/>
    </location>
</feature>
<keyword evidence="1" id="KW-0732">Signal</keyword>
<name>A0A1L3SZQ1_9HYPH</name>
<proteinExistence type="predicted"/>
<evidence type="ECO:0000313" key="3">
    <source>
        <dbReference type="Proteomes" id="UP000182840"/>
    </source>
</evidence>
<sequence length="165" mass="18031">MRLRQTIAVLLAASLAGVLPALAKAPTGVFLWFPEQGAVPSSADCDALVRRIRPSREKADALLWGRVPFGSDMEYYLFLDQRRMETTYAAEGDYDTGTVRFGQTRGDETAFELIPDDHPTVTIAGNIVAPASSSVVKVILRNVPSSNGAADRVTYFCRFEDDTEA</sequence>
<dbReference type="Proteomes" id="UP000182840">
    <property type="component" value="Plasmid unnamed1"/>
</dbReference>
<evidence type="ECO:0000256" key="1">
    <source>
        <dbReference type="SAM" id="SignalP"/>
    </source>
</evidence>
<geneLocation type="plasmid" evidence="2">
    <name>unnamed1</name>
</geneLocation>
<dbReference type="KEGG" id="meso:BSQ44_25355"/>
<dbReference type="RefSeq" id="WP_072608297.1">
    <property type="nucleotide sequence ID" value="NZ_CP018172.1"/>
</dbReference>
<dbReference type="AlphaFoldDB" id="A0A1L3SZQ1"/>
<evidence type="ECO:0000313" key="2">
    <source>
        <dbReference type="EMBL" id="APH74841.1"/>
    </source>
</evidence>
<gene>
    <name evidence="2" type="ORF">BSQ44_25355</name>
</gene>
<organism evidence="2 3">
    <name type="scientific">Aquibium oceanicum</name>
    <dbReference type="NCBI Taxonomy" id="1670800"/>
    <lineage>
        <taxon>Bacteria</taxon>
        <taxon>Pseudomonadati</taxon>
        <taxon>Pseudomonadota</taxon>
        <taxon>Alphaproteobacteria</taxon>
        <taxon>Hyphomicrobiales</taxon>
        <taxon>Phyllobacteriaceae</taxon>
        <taxon>Aquibium</taxon>
    </lineage>
</organism>
<accession>A0A1L3SZQ1</accession>